<feature type="region of interest" description="Disordered" evidence="1">
    <location>
        <begin position="224"/>
        <end position="258"/>
    </location>
</feature>
<reference evidence="2 3" key="1">
    <citation type="journal article" date="2012" name="PLoS Pathog.">
        <title>Diverse lifestyles and strategies of plant pathogenesis encoded in the genomes of eighteen Dothideomycetes fungi.</title>
        <authorList>
            <person name="Ohm R.A."/>
            <person name="Feau N."/>
            <person name="Henrissat B."/>
            <person name="Schoch C.L."/>
            <person name="Horwitz B.A."/>
            <person name="Barry K.W."/>
            <person name="Condon B.J."/>
            <person name="Copeland A.C."/>
            <person name="Dhillon B."/>
            <person name="Glaser F."/>
            <person name="Hesse C.N."/>
            <person name="Kosti I."/>
            <person name="LaButti K."/>
            <person name="Lindquist E.A."/>
            <person name="Lucas S."/>
            <person name="Salamov A.A."/>
            <person name="Bradshaw R.E."/>
            <person name="Ciuffetti L."/>
            <person name="Hamelin R.C."/>
            <person name="Kema G.H.J."/>
            <person name="Lawrence C."/>
            <person name="Scott J.A."/>
            <person name="Spatafora J.W."/>
            <person name="Turgeon B.G."/>
            <person name="de Wit P.J.G.M."/>
            <person name="Zhong S."/>
            <person name="Goodwin S.B."/>
            <person name="Grigoriev I.V."/>
        </authorList>
    </citation>
    <scope>NUCLEOTIDE SEQUENCE [LARGE SCALE GENOMIC DNA]</scope>
    <source>
        <strain evidence="2 3">SO2202</strain>
    </source>
</reference>
<evidence type="ECO:0000313" key="3">
    <source>
        <dbReference type="Proteomes" id="UP000016931"/>
    </source>
</evidence>
<accession>N1QI88</accession>
<evidence type="ECO:0000313" key="2">
    <source>
        <dbReference type="EMBL" id="EMF10883.1"/>
    </source>
</evidence>
<dbReference type="STRING" id="692275.N1QI88"/>
<protein>
    <submittedName>
        <fullName evidence="2">Uncharacterized protein</fullName>
    </submittedName>
</protein>
<organism evidence="2 3">
    <name type="scientific">Sphaerulina musiva (strain SO2202)</name>
    <name type="common">Poplar stem canker fungus</name>
    <name type="synonym">Septoria musiva</name>
    <dbReference type="NCBI Taxonomy" id="692275"/>
    <lineage>
        <taxon>Eukaryota</taxon>
        <taxon>Fungi</taxon>
        <taxon>Dikarya</taxon>
        <taxon>Ascomycota</taxon>
        <taxon>Pezizomycotina</taxon>
        <taxon>Dothideomycetes</taxon>
        <taxon>Dothideomycetidae</taxon>
        <taxon>Mycosphaerellales</taxon>
        <taxon>Mycosphaerellaceae</taxon>
        <taxon>Sphaerulina</taxon>
    </lineage>
</organism>
<dbReference type="HOGENOM" id="CLU_1016232_0_0_1"/>
<feature type="compositionally biased region" description="Low complexity" evidence="1">
    <location>
        <begin position="226"/>
        <end position="239"/>
    </location>
</feature>
<feature type="region of interest" description="Disordered" evidence="1">
    <location>
        <begin position="83"/>
        <end position="119"/>
    </location>
</feature>
<dbReference type="OrthoDB" id="1043111at2759"/>
<dbReference type="GeneID" id="27898640"/>
<name>N1QI88_SPHMS</name>
<dbReference type="AlphaFoldDB" id="N1QI88"/>
<gene>
    <name evidence="2" type="ORF">SEPMUDRAFT_119398</name>
</gene>
<dbReference type="eggNOG" id="ENOG502RV9D">
    <property type="taxonomic scope" value="Eukaryota"/>
</dbReference>
<proteinExistence type="predicted"/>
<dbReference type="Proteomes" id="UP000016931">
    <property type="component" value="Unassembled WGS sequence"/>
</dbReference>
<sequence length="274" mass="30752">MAVQITLEIPLDVAWAIRDIDYDLERIDGDVELTLGRITTDIIEAIKALPQANIPRPDTRFSSSTSASASLREISETASFSSSSHSFSRIDSSSSSSSQWPNSLRSSSSTSSSTTSNNNNIQSLLKYETTSDEDDKNSLLLLPLQHFPEFDLYIENEFGSHHHTLATGDMTIADLELVLGPLCGFEPTWQSLLWRGYRINRPCATLFMYGIHRYPYMEIRRRSPPEFEQQLQEQEQGQEQDYHQRQQKSTAATAAAAAAAIMLQEPQPPLLPPR</sequence>
<evidence type="ECO:0000256" key="1">
    <source>
        <dbReference type="SAM" id="MobiDB-lite"/>
    </source>
</evidence>
<dbReference type="RefSeq" id="XP_016759004.1">
    <property type="nucleotide sequence ID" value="XM_016901503.1"/>
</dbReference>
<keyword evidence="3" id="KW-1185">Reference proteome</keyword>
<dbReference type="EMBL" id="KB456267">
    <property type="protein sequence ID" value="EMF10883.1"/>
    <property type="molecule type" value="Genomic_DNA"/>
</dbReference>